<evidence type="ECO:0000259" key="12">
    <source>
        <dbReference type="Pfam" id="PF13954"/>
    </source>
</evidence>
<dbReference type="Gene3D" id="3.10.20.410">
    <property type="match status" value="1"/>
</dbReference>
<evidence type="ECO:0000313" key="13">
    <source>
        <dbReference type="EMBL" id="TDN53633.1"/>
    </source>
</evidence>
<keyword evidence="4" id="KW-1134">Transmembrane beta strand</keyword>
<evidence type="ECO:0000256" key="5">
    <source>
        <dbReference type="ARBA" id="ARBA00022692"/>
    </source>
</evidence>
<keyword evidence="9" id="KW-1029">Fimbrium biogenesis</keyword>
<proteinExistence type="inferred from homology"/>
<comment type="caution">
    <text evidence="13">The sequence shown here is derived from an EMBL/GenBank/DDBJ whole genome shotgun (WGS) entry which is preliminary data.</text>
</comment>
<feature type="domain" description="PapC N-terminal" evidence="12">
    <location>
        <begin position="37"/>
        <end position="185"/>
    </location>
</feature>
<dbReference type="EMBL" id="SNVX01000015">
    <property type="protein sequence ID" value="TDN53633.1"/>
    <property type="molecule type" value="Genomic_DNA"/>
</dbReference>
<dbReference type="RefSeq" id="WP_133461987.1">
    <property type="nucleotide sequence ID" value="NZ_SNVX01000015.1"/>
</dbReference>
<dbReference type="GO" id="GO:0015473">
    <property type="term" value="F:fimbrial usher porin activity"/>
    <property type="evidence" value="ECO:0007669"/>
    <property type="project" value="InterPro"/>
</dbReference>
<dbReference type="Proteomes" id="UP000295530">
    <property type="component" value="Unassembled WGS sequence"/>
</dbReference>
<keyword evidence="14" id="KW-1185">Reference proteome</keyword>
<feature type="domain" description="PapC-like C-terminal" evidence="11">
    <location>
        <begin position="783"/>
        <end position="847"/>
    </location>
</feature>
<dbReference type="GO" id="GO:0009297">
    <property type="term" value="P:pilus assembly"/>
    <property type="evidence" value="ECO:0007669"/>
    <property type="project" value="InterPro"/>
</dbReference>
<evidence type="ECO:0000259" key="11">
    <source>
        <dbReference type="Pfam" id="PF13953"/>
    </source>
</evidence>
<name>A0A4R6E6U0_SCAGO</name>
<dbReference type="OrthoDB" id="6554712at2"/>
<dbReference type="AlphaFoldDB" id="A0A4R6E6U0"/>
<accession>A0A4R6E6U0</accession>
<dbReference type="InterPro" id="IPR025949">
    <property type="entry name" value="PapC-like_C"/>
</dbReference>
<sequence length="863" mass="93755">MNAFPHAEHSRRWPRLKLLTLALSGVSFASGVQAESYFNPSFLSDDAAGVADLSRFEKGNKQPAGVYRVDIWRNDEFVGSQDLTFTPAEGTQPAAGGLAPCLTPALLKRLGVNTAAFPALAKEAPEACVALEKAIPGTEIAFDFAALKLNISLPQVAMFNSARGYIPPEEWDEGIPALLANYSFSGNRGSDDDSYFLSLTSGANYGPWRLRNSGTWTYSDNNNQKENRWRNVATWVQRSIVPWKSELVMGDSNTGSDVFDSVGFRGARLYSSDSMYPDSMQGFAPTVRGIARTPAKITIRQNGYVVYQSYVQSGAFAISDLNPTSSSGDLEVTIDEKDGSQQRYTVPYSSVPLLQREGRWKYDLVAGDYRSGNNQQETPFFAQGTVITGLNDGYTVYGGTQLAENYTAVALGLGKNLGDWGAVSLDITHAHSRLVDDSTHDGQSLRFLYAKSLNTYGTNFQLLGYRYSTKGFFTLDDTTWKNMSGYQYSDKETDDDGVPDIISYHNLTQNKKGRFQANISQSLGDYGSLYLSGSEQTYWGSDDTNTWYQVGYSGGWRGVSYSVSMSWNRSIGIPGTDQIASFNLSVPFSLFSNGAARRNSAFDRAYATVSASRNSDGDNSWQSGVSGTLLDGNNLSYSVTQGSTSGQGYTGSASANWQATYGTLSGAYNYDRDQHSLNWQASGGILAHADGVTFSQPLGDTNVLIKAPGASGVSIENQTGVKTDWRGYAVMPYATVYRYNRIALDTNTMSNSTDIENNVSSVVPTEGAVVRATFDTRIGVRALITVRRGAQPVPFGAIVREATSGVTSMVGDDGQIYLSGLPLSGELLIQWGEGPGAQCRARYSLPEKSLQQAITLTEVRCDQ</sequence>
<dbReference type="SUPFAM" id="SSF141729">
    <property type="entry name" value="FimD N-terminal domain-like"/>
    <property type="match status" value="1"/>
</dbReference>
<dbReference type="FunFam" id="2.60.40.2610:FF:000001">
    <property type="entry name" value="Outer membrane fimbrial usher protein"/>
    <property type="match status" value="1"/>
</dbReference>
<dbReference type="Gene3D" id="2.60.40.2070">
    <property type="match status" value="1"/>
</dbReference>
<dbReference type="NCBIfam" id="NF011745">
    <property type="entry name" value="PRK15198.1"/>
    <property type="match status" value="1"/>
</dbReference>
<evidence type="ECO:0000256" key="4">
    <source>
        <dbReference type="ARBA" id="ARBA00022452"/>
    </source>
</evidence>
<evidence type="ECO:0000256" key="6">
    <source>
        <dbReference type="ARBA" id="ARBA00022729"/>
    </source>
</evidence>
<reference evidence="13 14" key="1">
    <citation type="submission" date="2019-03" db="EMBL/GenBank/DDBJ databases">
        <title>Genomic analyses of the natural microbiome of Caenorhabditis elegans.</title>
        <authorList>
            <person name="Samuel B."/>
        </authorList>
    </citation>
    <scope>NUCLEOTIDE SEQUENCE [LARGE SCALE GENOMIC DNA]</scope>
    <source>
        <strain evidence="13 14">BIGb0156</strain>
    </source>
</reference>
<evidence type="ECO:0000256" key="10">
    <source>
        <dbReference type="SAM" id="SignalP"/>
    </source>
</evidence>
<dbReference type="Gene3D" id="2.60.40.3110">
    <property type="match status" value="1"/>
</dbReference>
<evidence type="ECO:0000256" key="7">
    <source>
        <dbReference type="ARBA" id="ARBA00023136"/>
    </source>
</evidence>
<dbReference type="Gene3D" id="2.60.40.2610">
    <property type="entry name" value="Outer membrane usher protein FimD, plug domain"/>
    <property type="match status" value="1"/>
</dbReference>
<organism evidence="13 14">
    <name type="scientific">Scandinavium goeteborgense</name>
    <dbReference type="NCBI Taxonomy" id="1851514"/>
    <lineage>
        <taxon>Bacteria</taxon>
        <taxon>Pseudomonadati</taxon>
        <taxon>Pseudomonadota</taxon>
        <taxon>Gammaproteobacteria</taxon>
        <taxon>Enterobacterales</taxon>
        <taxon>Enterobacteriaceae</taxon>
        <taxon>Scandinavium</taxon>
    </lineage>
</organism>
<protein>
    <submittedName>
        <fullName evidence="13">Outer membrane usher protein</fullName>
    </submittedName>
</protein>
<feature type="signal peptide" evidence="10">
    <location>
        <begin position="1"/>
        <end position="29"/>
    </location>
</feature>
<comment type="similarity">
    <text evidence="2 9">Belongs to the fimbrial export usher family.</text>
</comment>
<evidence type="ECO:0000256" key="2">
    <source>
        <dbReference type="ARBA" id="ARBA00008064"/>
    </source>
</evidence>
<dbReference type="InterPro" id="IPR018030">
    <property type="entry name" value="Fimbrial_membr_usher_CS"/>
</dbReference>
<dbReference type="FunFam" id="2.60.40.3110:FF:000001">
    <property type="entry name" value="Putative fimbrial outer membrane usher"/>
    <property type="match status" value="1"/>
</dbReference>
<gene>
    <name evidence="13" type="ORF">EC847_11562</name>
</gene>
<evidence type="ECO:0000313" key="14">
    <source>
        <dbReference type="Proteomes" id="UP000295530"/>
    </source>
</evidence>
<dbReference type="InterPro" id="IPR042186">
    <property type="entry name" value="FimD_plug_dom"/>
</dbReference>
<keyword evidence="3 9" id="KW-0813">Transport</keyword>
<dbReference type="Pfam" id="PF13954">
    <property type="entry name" value="PapC_N"/>
    <property type="match status" value="1"/>
</dbReference>
<dbReference type="PANTHER" id="PTHR30451:SF6">
    <property type="entry name" value="OUTER MEMBRANE USHER PROTEIN SFMD"/>
    <property type="match status" value="1"/>
</dbReference>
<dbReference type="NCBIfam" id="NF011740">
    <property type="entry name" value="PRK15193.1"/>
    <property type="match status" value="1"/>
</dbReference>
<keyword evidence="8 9" id="KW-0998">Cell outer membrane</keyword>
<evidence type="ECO:0000256" key="9">
    <source>
        <dbReference type="RuleBase" id="RU003884"/>
    </source>
</evidence>
<dbReference type="InterPro" id="IPR000015">
    <property type="entry name" value="Fimb_usher"/>
</dbReference>
<dbReference type="InterPro" id="IPR025885">
    <property type="entry name" value="PapC_N"/>
</dbReference>
<dbReference type="Pfam" id="PF13953">
    <property type="entry name" value="PapC_C"/>
    <property type="match status" value="1"/>
</dbReference>
<evidence type="ECO:0000256" key="3">
    <source>
        <dbReference type="ARBA" id="ARBA00022448"/>
    </source>
</evidence>
<dbReference type="GO" id="GO:0009279">
    <property type="term" value="C:cell outer membrane"/>
    <property type="evidence" value="ECO:0007669"/>
    <property type="project" value="UniProtKB-SubCell"/>
</dbReference>
<dbReference type="PROSITE" id="PS01151">
    <property type="entry name" value="FIMBRIAL_USHER"/>
    <property type="match status" value="1"/>
</dbReference>
<keyword evidence="7 9" id="KW-0472">Membrane</keyword>
<comment type="subcellular location">
    <subcellularLocation>
        <location evidence="1 9">Cell outer membrane</location>
        <topology evidence="1 9">Multi-pass membrane protein</topology>
    </subcellularLocation>
</comment>
<keyword evidence="5 9" id="KW-0812">Transmembrane</keyword>
<feature type="chain" id="PRO_5020445596" evidence="10">
    <location>
        <begin position="30"/>
        <end position="863"/>
    </location>
</feature>
<dbReference type="Pfam" id="PF00577">
    <property type="entry name" value="Usher"/>
    <property type="match status" value="1"/>
</dbReference>
<evidence type="ECO:0000256" key="1">
    <source>
        <dbReference type="ARBA" id="ARBA00004571"/>
    </source>
</evidence>
<dbReference type="InterPro" id="IPR043142">
    <property type="entry name" value="PapC-like_C_sf"/>
</dbReference>
<dbReference type="PANTHER" id="PTHR30451">
    <property type="entry name" value="OUTER MEMBRANE USHER PROTEIN"/>
    <property type="match status" value="1"/>
</dbReference>
<dbReference type="InterPro" id="IPR037224">
    <property type="entry name" value="PapC_N_sf"/>
</dbReference>
<keyword evidence="6 10" id="KW-0732">Signal</keyword>
<evidence type="ECO:0000256" key="8">
    <source>
        <dbReference type="ARBA" id="ARBA00023237"/>
    </source>
</evidence>